<name>A0A6M1SML8_9BACT</name>
<dbReference type="RefSeq" id="WP_165141029.1">
    <property type="nucleotide sequence ID" value="NZ_JAALLT010000002.1"/>
</dbReference>
<keyword evidence="1" id="KW-1133">Transmembrane helix</keyword>
<gene>
    <name evidence="2" type="ORF">G3570_08000</name>
</gene>
<keyword evidence="3" id="KW-1185">Reference proteome</keyword>
<sequence length="95" mass="10800">MDWIIILFALLSGALTGFIYFGGLWLTVNKIAQYKLSYTLLLLSFAVRAAFVLLVFYAMVIYHWAYLAIALISFLAMRQLLLSKLGKVDHSSIYT</sequence>
<dbReference type="AlphaFoldDB" id="A0A6M1SML8"/>
<feature type="transmembrane region" description="Helical" evidence="1">
    <location>
        <begin position="64"/>
        <end position="81"/>
    </location>
</feature>
<evidence type="ECO:0000313" key="2">
    <source>
        <dbReference type="EMBL" id="NGP76571.1"/>
    </source>
</evidence>
<evidence type="ECO:0008006" key="4">
    <source>
        <dbReference type="Google" id="ProtNLM"/>
    </source>
</evidence>
<organism evidence="2 3">
    <name type="scientific">Halalkalibaculum roseum</name>
    <dbReference type="NCBI Taxonomy" id="2709311"/>
    <lineage>
        <taxon>Bacteria</taxon>
        <taxon>Pseudomonadati</taxon>
        <taxon>Balneolota</taxon>
        <taxon>Balneolia</taxon>
        <taxon>Balneolales</taxon>
        <taxon>Balneolaceae</taxon>
        <taxon>Halalkalibaculum</taxon>
    </lineage>
</organism>
<dbReference type="Pfam" id="PF12966">
    <property type="entry name" value="AtpR"/>
    <property type="match status" value="1"/>
</dbReference>
<reference evidence="2 3" key="1">
    <citation type="submission" date="2020-02" db="EMBL/GenBank/DDBJ databases">
        <title>Balneolaceae bacterium YR4-1, complete genome.</title>
        <authorList>
            <person name="Li Y."/>
            <person name="Wu S."/>
        </authorList>
    </citation>
    <scope>NUCLEOTIDE SEQUENCE [LARGE SCALE GENOMIC DNA]</scope>
    <source>
        <strain evidence="2 3">YR4-1</strain>
    </source>
</reference>
<evidence type="ECO:0000313" key="3">
    <source>
        <dbReference type="Proteomes" id="UP000473278"/>
    </source>
</evidence>
<dbReference type="EMBL" id="JAALLT010000002">
    <property type="protein sequence ID" value="NGP76571.1"/>
    <property type="molecule type" value="Genomic_DNA"/>
</dbReference>
<dbReference type="InterPro" id="IPR017581">
    <property type="entry name" value="AtpR-like"/>
</dbReference>
<protein>
    <recommendedName>
        <fullName evidence="4">F1/F0 ATPase, subunit 2</fullName>
    </recommendedName>
</protein>
<proteinExistence type="predicted"/>
<feature type="transmembrane region" description="Helical" evidence="1">
    <location>
        <begin position="38"/>
        <end position="58"/>
    </location>
</feature>
<comment type="caution">
    <text evidence="2">The sequence shown here is derived from an EMBL/GenBank/DDBJ whole genome shotgun (WGS) entry which is preliminary data.</text>
</comment>
<keyword evidence="1" id="KW-0472">Membrane</keyword>
<evidence type="ECO:0000256" key="1">
    <source>
        <dbReference type="SAM" id="Phobius"/>
    </source>
</evidence>
<dbReference type="Proteomes" id="UP000473278">
    <property type="component" value="Unassembled WGS sequence"/>
</dbReference>
<accession>A0A6M1SML8</accession>
<keyword evidence="1" id="KW-0812">Transmembrane</keyword>
<feature type="transmembrane region" description="Helical" evidence="1">
    <location>
        <begin position="6"/>
        <end position="26"/>
    </location>
</feature>